<gene>
    <name evidence="1" type="ORF">BGE01nite_37950</name>
</gene>
<comment type="caution">
    <text evidence="1">The sequence shown here is derived from an EMBL/GenBank/DDBJ whole genome shotgun (WGS) entry which is preliminary data.</text>
</comment>
<keyword evidence="2" id="KW-1185">Reference proteome</keyword>
<organism evidence="1 2">
    <name type="scientific">Brevifollis gellanilyticus</name>
    <dbReference type="NCBI Taxonomy" id="748831"/>
    <lineage>
        <taxon>Bacteria</taxon>
        <taxon>Pseudomonadati</taxon>
        <taxon>Verrucomicrobiota</taxon>
        <taxon>Verrucomicrobiia</taxon>
        <taxon>Verrucomicrobiales</taxon>
        <taxon>Verrucomicrobiaceae</taxon>
    </lineage>
</organism>
<reference evidence="1 2" key="1">
    <citation type="submission" date="2019-07" db="EMBL/GenBank/DDBJ databases">
        <title>Whole genome shotgun sequence of Brevifollis gellanilyticus NBRC 108608.</title>
        <authorList>
            <person name="Hosoyama A."/>
            <person name="Uohara A."/>
            <person name="Ohji S."/>
            <person name="Ichikawa N."/>
        </authorList>
    </citation>
    <scope>NUCLEOTIDE SEQUENCE [LARGE SCALE GENOMIC DNA]</scope>
    <source>
        <strain evidence="1 2">NBRC 108608</strain>
    </source>
</reference>
<evidence type="ECO:0000313" key="1">
    <source>
        <dbReference type="EMBL" id="GEP44504.1"/>
    </source>
</evidence>
<dbReference type="AlphaFoldDB" id="A0A512MCN5"/>
<protein>
    <submittedName>
        <fullName evidence="1">Uncharacterized protein</fullName>
    </submittedName>
</protein>
<dbReference type="EMBL" id="BKAG01000031">
    <property type="protein sequence ID" value="GEP44504.1"/>
    <property type="molecule type" value="Genomic_DNA"/>
</dbReference>
<sequence length="230" mass="25423">MFSATFVLGYVVPSLQTRIELFSDSFESGTAPLVDGKQPMEVGHWSGDYTEFTGAMGRVKPASGKQMLRFVRADYEGQHLPESFSSDSFRLLDLRPHKKELGEGTAVVRLSALFNGDLSATEGPFSCVLKLYALDADFVKERQSGAFTGSIRERMLANSSSTRVRLDGNPATWQKAGNELRLPPETDFLMIQVGMSNDSKSKTEPRDTFPAHYVDRVQVVLAHVPEVTLP</sequence>
<evidence type="ECO:0000313" key="2">
    <source>
        <dbReference type="Proteomes" id="UP000321577"/>
    </source>
</evidence>
<accession>A0A512MCN5</accession>
<name>A0A512MCN5_9BACT</name>
<proteinExistence type="predicted"/>
<dbReference type="Proteomes" id="UP000321577">
    <property type="component" value="Unassembled WGS sequence"/>
</dbReference>